<dbReference type="OrthoDB" id="3261222at2759"/>
<dbReference type="SUPFAM" id="SSF56672">
    <property type="entry name" value="DNA/RNA polymerases"/>
    <property type="match status" value="1"/>
</dbReference>
<organism evidence="3 4">
    <name type="scientific">Bondarzewia mesenterica</name>
    <dbReference type="NCBI Taxonomy" id="1095465"/>
    <lineage>
        <taxon>Eukaryota</taxon>
        <taxon>Fungi</taxon>
        <taxon>Dikarya</taxon>
        <taxon>Basidiomycota</taxon>
        <taxon>Agaricomycotina</taxon>
        <taxon>Agaricomycetes</taxon>
        <taxon>Russulales</taxon>
        <taxon>Bondarzewiaceae</taxon>
        <taxon>Bondarzewia</taxon>
    </lineage>
</organism>
<dbReference type="CDD" id="cd01650">
    <property type="entry name" value="RT_nLTR_like"/>
    <property type="match status" value="1"/>
</dbReference>
<dbReference type="InterPro" id="IPR000477">
    <property type="entry name" value="RT_dom"/>
</dbReference>
<keyword evidence="4" id="KW-1185">Reference proteome</keyword>
<dbReference type="Pfam" id="PF00078">
    <property type="entry name" value="RVT_1"/>
    <property type="match status" value="1"/>
</dbReference>
<reference evidence="3 4" key="1">
    <citation type="submission" date="2019-02" db="EMBL/GenBank/DDBJ databases">
        <title>Genome sequencing of the rare red list fungi Bondarzewia mesenterica.</title>
        <authorList>
            <person name="Buettner E."/>
            <person name="Kellner H."/>
        </authorList>
    </citation>
    <scope>NUCLEOTIDE SEQUENCE [LARGE SCALE GENOMIC DNA]</scope>
    <source>
        <strain evidence="3 4">DSM 108281</strain>
    </source>
</reference>
<dbReference type="PANTHER" id="PTHR33481">
    <property type="entry name" value="REVERSE TRANSCRIPTASE"/>
    <property type="match status" value="1"/>
</dbReference>
<protein>
    <recommendedName>
        <fullName evidence="2">Reverse transcriptase domain-containing protein</fullName>
    </recommendedName>
</protein>
<dbReference type="PANTHER" id="PTHR33481:SF1">
    <property type="entry name" value="ENDONUCLEASE_EXONUCLEASE_PHOSPHATASE DOMAIN-CONTAINING PROTEIN-RELATED"/>
    <property type="match status" value="1"/>
</dbReference>
<sequence>MDLDIPLTLAREIRNWRLTDWDAFAKETEIRLGDFPPPQHITSTTQFTQAADNLIEALTDVIRTTVPISKPCSFSKCWWTSDLMTMRKEKQRLANLSYSLRHLPNHPSHQQVKDIRNAYATEIQRTKKQHWEDWLEDAKEKDMWIANKYISSPAGDGGRTRVPSLKTQLPDGTTRSLVTNSEKSAALASTFFPPPPETSSIDPDFIYPPPAFDFIPITCEQILCHLKHLQPYKAPGPDGIPNIVLMRSGDLVLEHLYYLYTATFELQIFYPPWRDSITVVLRKPSKSRYDVPKAYRPIALLNTTYKLLSAIVAEEITYIMEANNLVPATHFSGRPGRTTTNSMLLIVDKIKAAWRDHKIVSVLFLDIKGAFPNAVTERLLHNMRKRRINETYVLFIARLLQNRRTTLRFDDYTSDFIDLINGIGQGDLLSIILYLFYNADLLDVPRGPKESATSFVIDAAFIAVGKTFSETHKTLARMMKRAGGGIDWSKAHNSHFEDSKLALIDFSRRQDPDTVHPGKTTPAKCPPLTLPSVTIRPSTSVKFLGVYFDQELRWKPQVQHAIGKAMKWTLQLRRLSRASTGLPPIFVRRLYESVAVTKLSYAAPVWCVPIHIKGNGRRAGSIGIIKQLSKVQRLAALTFTGALLSTAQDVLNIHAFFLPVPLLIDKVCF</sequence>
<name>A0A4V3XF84_9AGAM</name>
<dbReference type="InterPro" id="IPR043502">
    <property type="entry name" value="DNA/RNA_pol_sf"/>
</dbReference>
<evidence type="ECO:0000256" key="1">
    <source>
        <dbReference type="SAM" id="MobiDB-lite"/>
    </source>
</evidence>
<evidence type="ECO:0000313" key="3">
    <source>
        <dbReference type="EMBL" id="THH16463.1"/>
    </source>
</evidence>
<dbReference type="Proteomes" id="UP000310158">
    <property type="component" value="Unassembled WGS sequence"/>
</dbReference>
<evidence type="ECO:0000313" key="4">
    <source>
        <dbReference type="Proteomes" id="UP000310158"/>
    </source>
</evidence>
<feature type="compositionally biased region" description="Polar residues" evidence="1">
    <location>
        <begin position="165"/>
        <end position="175"/>
    </location>
</feature>
<proteinExistence type="predicted"/>
<feature type="domain" description="Reverse transcriptase" evidence="2">
    <location>
        <begin position="284"/>
        <end position="547"/>
    </location>
</feature>
<feature type="region of interest" description="Disordered" evidence="1">
    <location>
        <begin position="155"/>
        <end position="175"/>
    </location>
</feature>
<dbReference type="EMBL" id="SGPL01000156">
    <property type="protein sequence ID" value="THH16463.1"/>
    <property type="molecule type" value="Genomic_DNA"/>
</dbReference>
<dbReference type="AlphaFoldDB" id="A0A4V3XF84"/>
<accession>A0A4V3XF84</accession>
<gene>
    <name evidence="3" type="ORF">EW146_g4189</name>
</gene>
<comment type="caution">
    <text evidence="3">The sequence shown here is derived from an EMBL/GenBank/DDBJ whole genome shotgun (WGS) entry which is preliminary data.</text>
</comment>
<evidence type="ECO:0000259" key="2">
    <source>
        <dbReference type="Pfam" id="PF00078"/>
    </source>
</evidence>